<dbReference type="GO" id="GO:0008270">
    <property type="term" value="F:zinc ion binding"/>
    <property type="evidence" value="ECO:0007669"/>
    <property type="project" value="InterPro"/>
</dbReference>
<dbReference type="AlphaFoldDB" id="A0A9P8V3M4"/>
<feature type="domain" description="Zn(2)-C6 fungal-type" evidence="6">
    <location>
        <begin position="17"/>
        <end position="47"/>
    </location>
</feature>
<dbReference type="GO" id="GO:0000981">
    <property type="term" value="F:DNA-binding transcription factor activity, RNA polymerase II-specific"/>
    <property type="evidence" value="ECO:0007669"/>
    <property type="project" value="InterPro"/>
</dbReference>
<gene>
    <name evidence="7" type="ORF">F5X68DRAFT_249183</name>
</gene>
<evidence type="ECO:0000313" key="8">
    <source>
        <dbReference type="Proteomes" id="UP000770015"/>
    </source>
</evidence>
<dbReference type="PROSITE" id="PS50048">
    <property type="entry name" value="ZN2_CY6_FUNGAL_2"/>
    <property type="match status" value="1"/>
</dbReference>
<keyword evidence="8" id="KW-1185">Reference proteome</keyword>
<accession>A0A9P8V3M4</accession>
<evidence type="ECO:0000313" key="7">
    <source>
        <dbReference type="EMBL" id="KAH6669733.1"/>
    </source>
</evidence>
<keyword evidence="5" id="KW-0539">Nucleus</keyword>
<dbReference type="SMART" id="SM00066">
    <property type="entry name" value="GAL4"/>
    <property type="match status" value="1"/>
</dbReference>
<name>A0A9P8V3M4_9PEZI</name>
<dbReference type="OrthoDB" id="4216928at2759"/>
<dbReference type="PANTHER" id="PTHR47660">
    <property type="entry name" value="TRANSCRIPTION FACTOR WITH C2H2 AND ZN(2)-CYS(6) DNA BINDING DOMAIN (EUROFUNG)-RELATED-RELATED"/>
    <property type="match status" value="1"/>
</dbReference>
<dbReference type="InterPro" id="IPR036864">
    <property type="entry name" value="Zn2-C6_fun-type_DNA-bd_sf"/>
</dbReference>
<dbReference type="PANTHER" id="PTHR47660:SF3">
    <property type="entry name" value="FINGER DOMAIN PROTEIN, PUTATIVE (AFU_ORTHOLOGUE AFUA_4G03310)-RELATED"/>
    <property type="match status" value="1"/>
</dbReference>
<dbReference type="Pfam" id="PF00172">
    <property type="entry name" value="Zn_clus"/>
    <property type="match status" value="1"/>
</dbReference>
<evidence type="ECO:0000256" key="2">
    <source>
        <dbReference type="ARBA" id="ARBA00022833"/>
    </source>
</evidence>
<keyword evidence="4" id="KW-0804">Transcription</keyword>
<evidence type="ECO:0000256" key="4">
    <source>
        <dbReference type="ARBA" id="ARBA00023163"/>
    </source>
</evidence>
<dbReference type="Gene3D" id="4.10.240.10">
    <property type="entry name" value="Zn(2)-C6 fungal-type DNA-binding domain"/>
    <property type="match status" value="1"/>
</dbReference>
<evidence type="ECO:0000259" key="6">
    <source>
        <dbReference type="PROSITE" id="PS50048"/>
    </source>
</evidence>
<dbReference type="Proteomes" id="UP000770015">
    <property type="component" value="Unassembled WGS sequence"/>
</dbReference>
<evidence type="ECO:0000256" key="5">
    <source>
        <dbReference type="ARBA" id="ARBA00023242"/>
    </source>
</evidence>
<dbReference type="InterPro" id="IPR001138">
    <property type="entry name" value="Zn2Cys6_DnaBD"/>
</dbReference>
<organism evidence="7 8">
    <name type="scientific">Plectosphaerella plurivora</name>
    <dbReference type="NCBI Taxonomy" id="936078"/>
    <lineage>
        <taxon>Eukaryota</taxon>
        <taxon>Fungi</taxon>
        <taxon>Dikarya</taxon>
        <taxon>Ascomycota</taxon>
        <taxon>Pezizomycotina</taxon>
        <taxon>Sordariomycetes</taxon>
        <taxon>Hypocreomycetidae</taxon>
        <taxon>Glomerellales</taxon>
        <taxon>Plectosphaerellaceae</taxon>
        <taxon>Plectosphaerella</taxon>
    </lineage>
</organism>
<evidence type="ECO:0000256" key="3">
    <source>
        <dbReference type="ARBA" id="ARBA00023015"/>
    </source>
</evidence>
<sequence length="429" mass="47755">MSFTAHERRNPPTRRKSCSACIRAKRRCDGISPACARCGNRGIACEYPLRKIRRAPFKEGGHGQDTILQNETEVSDFASFDFHLDEELPQDGSPAMLLPDLDDSGCCFGPDFDLDPAPISLSPSALSAERQPMAIATINQTAKFTSTDLVTRQLQFALDETRRAIHTMASSMTTPWSHPLLYRDEMPRAMRDAHASCAMYSSKTRANAPYVLRSLESFSDELLASEPASTLRARLTQTQALILYLVMRLLDGDIRARVSAEKQLDALDKSAFALLPYVDWDNLAPPTTDLVIPLYPAVRANTIWRAWAIHESARRTFCFALYFLQAYRILAGIRPPDCDHRLLLCRTLTVSSSLWGATNAVDFARGWNERRYYVITAAHVEDVLHNADADDMDAFARMLLSSAMGIEEAEGWFAARGGDLRALAEGVAV</sequence>
<keyword evidence="3" id="KW-0805">Transcription regulation</keyword>
<protein>
    <recommendedName>
        <fullName evidence="6">Zn(2)-C6 fungal-type domain-containing protein</fullName>
    </recommendedName>
</protein>
<proteinExistence type="predicted"/>
<dbReference type="CDD" id="cd00067">
    <property type="entry name" value="GAL4"/>
    <property type="match status" value="1"/>
</dbReference>
<dbReference type="EMBL" id="JAGSXJ010000031">
    <property type="protein sequence ID" value="KAH6669733.1"/>
    <property type="molecule type" value="Genomic_DNA"/>
</dbReference>
<dbReference type="PRINTS" id="PR00755">
    <property type="entry name" value="AFLATOXINBRP"/>
</dbReference>
<dbReference type="SUPFAM" id="SSF57701">
    <property type="entry name" value="Zn2/Cys6 DNA-binding domain"/>
    <property type="match status" value="1"/>
</dbReference>
<reference evidence="7" key="1">
    <citation type="journal article" date="2021" name="Nat. Commun.">
        <title>Genetic determinants of endophytism in the Arabidopsis root mycobiome.</title>
        <authorList>
            <person name="Mesny F."/>
            <person name="Miyauchi S."/>
            <person name="Thiergart T."/>
            <person name="Pickel B."/>
            <person name="Atanasova L."/>
            <person name="Karlsson M."/>
            <person name="Huettel B."/>
            <person name="Barry K.W."/>
            <person name="Haridas S."/>
            <person name="Chen C."/>
            <person name="Bauer D."/>
            <person name="Andreopoulos W."/>
            <person name="Pangilinan J."/>
            <person name="LaButti K."/>
            <person name="Riley R."/>
            <person name="Lipzen A."/>
            <person name="Clum A."/>
            <person name="Drula E."/>
            <person name="Henrissat B."/>
            <person name="Kohler A."/>
            <person name="Grigoriev I.V."/>
            <person name="Martin F.M."/>
            <person name="Hacquard S."/>
        </authorList>
    </citation>
    <scope>NUCLEOTIDE SEQUENCE</scope>
    <source>
        <strain evidence="7">MPI-SDFR-AT-0117</strain>
    </source>
</reference>
<keyword evidence="2" id="KW-0862">Zinc</keyword>
<comment type="caution">
    <text evidence="7">The sequence shown here is derived from an EMBL/GenBank/DDBJ whole genome shotgun (WGS) entry which is preliminary data.</text>
</comment>
<evidence type="ECO:0000256" key="1">
    <source>
        <dbReference type="ARBA" id="ARBA00022723"/>
    </source>
</evidence>
<keyword evidence="1" id="KW-0479">Metal-binding</keyword>